<dbReference type="InterPro" id="IPR051052">
    <property type="entry name" value="Diverse_substrate_MTase"/>
</dbReference>
<organism evidence="5 6">
    <name type="scientific">Pichia californica</name>
    <dbReference type="NCBI Taxonomy" id="460514"/>
    <lineage>
        <taxon>Eukaryota</taxon>
        <taxon>Fungi</taxon>
        <taxon>Dikarya</taxon>
        <taxon>Ascomycota</taxon>
        <taxon>Saccharomycotina</taxon>
        <taxon>Pichiomycetes</taxon>
        <taxon>Pichiales</taxon>
        <taxon>Pichiaceae</taxon>
        <taxon>Pichia</taxon>
    </lineage>
</organism>
<dbReference type="GO" id="GO:0008757">
    <property type="term" value="F:S-adenosylmethionine-dependent methyltransferase activity"/>
    <property type="evidence" value="ECO:0007669"/>
    <property type="project" value="InterPro"/>
</dbReference>
<dbReference type="InterPro" id="IPR013216">
    <property type="entry name" value="Methyltransf_11"/>
</dbReference>
<dbReference type="Proteomes" id="UP000697127">
    <property type="component" value="Unassembled WGS sequence"/>
</dbReference>
<keyword evidence="3" id="KW-0808">Transferase</keyword>
<dbReference type="Gene3D" id="3.40.50.150">
    <property type="entry name" value="Vaccinia Virus protein VP39"/>
    <property type="match status" value="1"/>
</dbReference>
<accession>A0A9P6WJ92</accession>
<dbReference type="CDD" id="cd02440">
    <property type="entry name" value="AdoMet_MTases"/>
    <property type="match status" value="1"/>
</dbReference>
<dbReference type="SUPFAM" id="SSF53335">
    <property type="entry name" value="S-adenosyl-L-methionine-dependent methyltransferases"/>
    <property type="match status" value="1"/>
</dbReference>
<proteinExistence type="inferred from homology"/>
<protein>
    <recommendedName>
        <fullName evidence="4">Methyltransferase type 11 domain-containing protein</fullName>
    </recommendedName>
</protein>
<dbReference type="PANTHER" id="PTHR44942:SF4">
    <property type="entry name" value="METHYLTRANSFERASE TYPE 11 DOMAIN-CONTAINING PROTEIN"/>
    <property type="match status" value="1"/>
</dbReference>
<name>A0A9P6WJ92_9ASCO</name>
<sequence>MNSETNYNALHYGERANDYVTSKVHSSGPDLDAIENQVKNKSFKKVLDLGCGGGHVTYKIAPYVEEVIACDITGEMLDCVKSEAINRKLDNIKTVQSIAENLPFKDAEFDAVFCRFTTHHWNDVTAGLREMKRVLKPNGFAMFIDIYSPESALLDSWLQTIELLRDISHVRDLTITEWTSSLGDAGFYIKEMKTSRLRMEFNSWIARTKTPSERVEVIKSLLKAAPKEVSKYFTLEENLSFHIDSVCFIAHS</sequence>
<feature type="domain" description="Methyltransferase type 11" evidence="4">
    <location>
        <begin position="47"/>
        <end position="143"/>
    </location>
</feature>
<dbReference type="InterPro" id="IPR029063">
    <property type="entry name" value="SAM-dependent_MTases_sf"/>
</dbReference>
<evidence type="ECO:0000259" key="4">
    <source>
        <dbReference type="Pfam" id="PF08241"/>
    </source>
</evidence>
<evidence type="ECO:0000256" key="1">
    <source>
        <dbReference type="ARBA" id="ARBA00008361"/>
    </source>
</evidence>
<dbReference type="PANTHER" id="PTHR44942">
    <property type="entry name" value="METHYLTRANSF_11 DOMAIN-CONTAINING PROTEIN"/>
    <property type="match status" value="1"/>
</dbReference>
<dbReference type="Pfam" id="PF08241">
    <property type="entry name" value="Methyltransf_11"/>
    <property type="match status" value="1"/>
</dbReference>
<evidence type="ECO:0000256" key="2">
    <source>
        <dbReference type="ARBA" id="ARBA00022603"/>
    </source>
</evidence>
<keyword evidence="6" id="KW-1185">Reference proteome</keyword>
<dbReference type="AlphaFoldDB" id="A0A9P6WJ92"/>
<comment type="caution">
    <text evidence="5">The sequence shown here is derived from an EMBL/GenBank/DDBJ whole genome shotgun (WGS) entry which is preliminary data.</text>
</comment>
<gene>
    <name evidence="5" type="ORF">C6P40_002945</name>
</gene>
<evidence type="ECO:0000256" key="3">
    <source>
        <dbReference type="ARBA" id="ARBA00022679"/>
    </source>
</evidence>
<dbReference type="EMBL" id="PUHW01000320">
    <property type="protein sequence ID" value="KAG0687073.1"/>
    <property type="molecule type" value="Genomic_DNA"/>
</dbReference>
<dbReference type="OrthoDB" id="10027013at2759"/>
<comment type="similarity">
    <text evidence="1">Belongs to the methyltransferase superfamily.</text>
</comment>
<keyword evidence="2" id="KW-0489">Methyltransferase</keyword>
<evidence type="ECO:0000313" key="5">
    <source>
        <dbReference type="EMBL" id="KAG0687073.1"/>
    </source>
</evidence>
<evidence type="ECO:0000313" key="6">
    <source>
        <dbReference type="Proteomes" id="UP000697127"/>
    </source>
</evidence>
<reference evidence="5" key="1">
    <citation type="submission" date="2020-11" db="EMBL/GenBank/DDBJ databases">
        <title>Kefir isolates.</title>
        <authorList>
            <person name="Marcisauskas S."/>
            <person name="Kim Y."/>
            <person name="Blasche S."/>
        </authorList>
    </citation>
    <scope>NUCLEOTIDE SEQUENCE</scope>
    <source>
        <strain evidence="5">Olga-1</strain>
    </source>
</reference>
<dbReference type="GO" id="GO:0032259">
    <property type="term" value="P:methylation"/>
    <property type="evidence" value="ECO:0007669"/>
    <property type="project" value="UniProtKB-KW"/>
</dbReference>